<evidence type="ECO:0000313" key="2">
    <source>
        <dbReference type="Proteomes" id="UP000014601"/>
    </source>
</evidence>
<comment type="caution">
    <text evidence="1">The sequence shown here is derived from an EMBL/GenBank/DDBJ whole genome shotgun (WGS) entry which is preliminary data.</text>
</comment>
<dbReference type="PATRIC" id="fig|1261061.4.peg.198"/>
<protein>
    <submittedName>
        <fullName evidence="1">Uncharacterized protein</fullName>
    </submittedName>
</protein>
<gene>
    <name evidence="1" type="ORF">HMPREF1576_00226</name>
</gene>
<dbReference type="AlphaFoldDB" id="S4H680"/>
<proteinExistence type="predicted"/>
<sequence>MKIVTFYNKNRKLLHNKETMIYLKLSNCNVDFQNYDNRIFAWLHLNNFENIRAIHDLQRL</sequence>
<reference evidence="1 2" key="1">
    <citation type="submission" date="2013-06" db="EMBL/GenBank/DDBJ databases">
        <authorList>
            <person name="Weinstock G."/>
            <person name="Sodergren E."/>
            <person name="Lobos E.A."/>
            <person name="Fulton L."/>
            <person name="Fulton R."/>
            <person name="Courtney L."/>
            <person name="Fronick C."/>
            <person name="O'Laughlin M."/>
            <person name="Godfrey J."/>
            <person name="Wilson R.M."/>
            <person name="Miner T."/>
            <person name="Farmer C."/>
            <person name="Delehaunty K."/>
            <person name="Cordes M."/>
            <person name="Minx P."/>
            <person name="Tomlinson C."/>
            <person name="Chen J."/>
            <person name="Wollam A."/>
            <person name="Pepin K.H."/>
            <person name="Bhonagiri V."/>
            <person name="Zhang X."/>
            <person name="Warren W."/>
            <person name="Mitreva M."/>
            <person name="Mardis E.R."/>
            <person name="Wilson R.K."/>
        </authorList>
    </citation>
    <scope>NUCLEOTIDE SEQUENCE [LARGE SCALE GENOMIC DNA]</scope>
    <source>
        <strain evidence="1 2">JCP7719</strain>
    </source>
</reference>
<name>S4H680_9BIFI</name>
<evidence type="ECO:0000313" key="1">
    <source>
        <dbReference type="EMBL" id="EPI51647.1"/>
    </source>
</evidence>
<dbReference type="Proteomes" id="UP000014601">
    <property type="component" value="Unassembled WGS sequence"/>
</dbReference>
<organism evidence="1 2">
    <name type="scientific">Gardnerella pickettii JCP7719</name>
    <dbReference type="NCBI Taxonomy" id="1261061"/>
    <lineage>
        <taxon>Bacteria</taxon>
        <taxon>Bacillati</taxon>
        <taxon>Actinomycetota</taxon>
        <taxon>Actinomycetes</taxon>
        <taxon>Bifidobacteriales</taxon>
        <taxon>Bifidobacteriaceae</taxon>
        <taxon>Gardnerella</taxon>
        <taxon>Gardnerella pickettii</taxon>
    </lineage>
</organism>
<dbReference type="HOGENOM" id="CLU_209057_0_0_11"/>
<accession>S4H680</accession>
<dbReference type="EMBL" id="ATJO01000014">
    <property type="protein sequence ID" value="EPI51647.1"/>
    <property type="molecule type" value="Genomic_DNA"/>
</dbReference>